<evidence type="ECO:0000313" key="6">
    <source>
        <dbReference type="Proteomes" id="UP000232722"/>
    </source>
</evidence>
<dbReference type="EMBL" id="CAGKOT010000090">
    <property type="protein sequence ID" value="CAB5394596.1"/>
    <property type="molecule type" value="Genomic_DNA"/>
</dbReference>
<proteinExistence type="predicted"/>
<dbReference type="VEuPathDB" id="FungiDB:RhiirFUN_007392"/>
<feature type="compositionally biased region" description="Basic residues" evidence="1">
    <location>
        <begin position="138"/>
        <end position="147"/>
    </location>
</feature>
<reference evidence="3 6" key="1">
    <citation type="submission" date="2016-04" db="EMBL/GenBank/DDBJ databases">
        <title>Genome analyses suggest a sexual origin of heterokaryosis in a supposedly ancient asexual fungus.</title>
        <authorList>
            <person name="Ropars J."/>
            <person name="Sedzielewska K."/>
            <person name="Noel J."/>
            <person name="Charron P."/>
            <person name="Farinelli L."/>
            <person name="Marton T."/>
            <person name="Kruger M."/>
            <person name="Pelin A."/>
            <person name="Brachmann A."/>
            <person name="Corradi N."/>
        </authorList>
    </citation>
    <scope>NUCLEOTIDE SEQUENCE [LARGE SCALE GENOMIC DNA]</scope>
    <source>
        <strain evidence="3 6">A5</strain>
    </source>
</reference>
<dbReference type="Proteomes" id="UP000232688">
    <property type="component" value="Unassembled WGS sequence"/>
</dbReference>
<reference evidence="4 5" key="3">
    <citation type="submission" date="2017-10" db="EMBL/GenBank/DDBJ databases">
        <title>Extensive intraspecific genome diversity in a model arbuscular mycorrhizal fungus.</title>
        <authorList>
            <person name="Chen E.C.H."/>
            <person name="Morin E."/>
            <person name="Baudet D."/>
            <person name="Noel J."/>
            <person name="Ndikumana S."/>
            <person name="Charron P."/>
            <person name="St-Onge C."/>
            <person name="Giorgi J."/>
            <person name="Grigoriev I.V."/>
            <person name="Roux C."/>
            <person name="Martin F.M."/>
            <person name="Corradi N."/>
        </authorList>
    </citation>
    <scope>NUCLEOTIDE SEQUENCE [LARGE SCALE GENOMIC DNA]</scope>
    <source>
        <strain evidence="4 5">A1</strain>
    </source>
</reference>
<dbReference type="VEuPathDB" id="FungiDB:FUN_005207"/>
<evidence type="ECO:0000313" key="5">
    <source>
        <dbReference type="Proteomes" id="UP000232688"/>
    </source>
</evidence>
<evidence type="ECO:0000313" key="4">
    <source>
        <dbReference type="EMBL" id="PKC60058.1"/>
    </source>
</evidence>
<comment type="caution">
    <text evidence="4">The sequence shown here is derived from an EMBL/GenBank/DDBJ whole genome shotgun (WGS) entry which is preliminary data.</text>
</comment>
<dbReference type="AlphaFoldDB" id="A0A2I1EQH5"/>
<dbReference type="OrthoDB" id="2421431at2759"/>
<gene>
    <name evidence="2" type="ORF">CHRIB12_LOCUS23397</name>
    <name evidence="4" type="ORF">RhiirA1_445128</name>
    <name evidence="3" type="ORF">RhiirA5_499661</name>
</gene>
<name>A0A2I1EQH5_9GLOM</name>
<feature type="region of interest" description="Disordered" evidence="1">
    <location>
        <begin position="119"/>
        <end position="159"/>
    </location>
</feature>
<feature type="compositionally biased region" description="Basic and acidic residues" evidence="1">
    <location>
        <begin position="1"/>
        <end position="12"/>
    </location>
</feature>
<accession>A0A2I1EQH5</accession>
<dbReference type="EMBL" id="LLXJ01000508">
    <property type="protein sequence ID" value="PKC08870.1"/>
    <property type="molecule type" value="Genomic_DNA"/>
</dbReference>
<evidence type="ECO:0000256" key="1">
    <source>
        <dbReference type="SAM" id="MobiDB-lite"/>
    </source>
</evidence>
<reference evidence="4 5" key="4">
    <citation type="submission" date="2017-10" db="EMBL/GenBank/DDBJ databases">
        <title>Genome analyses suggest a sexual origin of heterokaryosis in a supposedly ancient asexual fungus.</title>
        <authorList>
            <person name="Corradi N."/>
            <person name="Sedzielewska K."/>
            <person name="Noel J."/>
            <person name="Charron P."/>
            <person name="Farinelli L."/>
            <person name="Marton T."/>
            <person name="Kruger M."/>
            <person name="Pelin A."/>
            <person name="Brachmann A."/>
            <person name="Corradi N."/>
        </authorList>
    </citation>
    <scope>NUCLEOTIDE SEQUENCE [LARGE SCALE GENOMIC DNA]</scope>
    <source>
        <strain evidence="4 5">A1</strain>
    </source>
</reference>
<dbReference type="EMBL" id="LLXH01001211">
    <property type="protein sequence ID" value="PKC60058.1"/>
    <property type="molecule type" value="Genomic_DNA"/>
</dbReference>
<organism evidence="4 5">
    <name type="scientific">Rhizophagus irregularis</name>
    <dbReference type="NCBI Taxonomy" id="588596"/>
    <lineage>
        <taxon>Eukaryota</taxon>
        <taxon>Fungi</taxon>
        <taxon>Fungi incertae sedis</taxon>
        <taxon>Mucoromycota</taxon>
        <taxon>Glomeromycotina</taxon>
        <taxon>Glomeromycetes</taxon>
        <taxon>Glomerales</taxon>
        <taxon>Glomeraceae</taxon>
        <taxon>Rhizophagus</taxon>
    </lineage>
</organism>
<feature type="region of interest" description="Disordered" evidence="1">
    <location>
        <begin position="1"/>
        <end position="58"/>
    </location>
</feature>
<reference evidence="3 6" key="2">
    <citation type="submission" date="2017-09" db="EMBL/GenBank/DDBJ databases">
        <title>Extensive intraspecific genome diversity in a model arbuscular mycorrhizal fungus.</title>
        <authorList>
            <person name="Chen E.C."/>
            <person name="Morin E."/>
            <person name="Beaudet D."/>
            <person name="Noel J."/>
            <person name="Ndikumana S."/>
            <person name="Charron P."/>
            <person name="St-Onge C."/>
            <person name="Giorgi J."/>
            <person name="Grigoriev I.V."/>
            <person name="Roux C."/>
            <person name="Martin F.M."/>
            <person name="Corradi N."/>
        </authorList>
    </citation>
    <scope>NUCLEOTIDE SEQUENCE [LARGE SCALE GENOMIC DNA]</scope>
    <source>
        <strain evidence="3 6">A5</strain>
    </source>
</reference>
<sequence length="159" mass="19033">MTHSKNIKESTNKKRKNLTRDKVKKKKLKITKSKEKIQNNDSTSNDPNILDPKQELELNNVQREKKKNLDILKKGKIFVDKDTMMKLIDQLNEKEDERIEDKLQRQNNLEQIIKDRQIKQQHNRSIRKEKIENAKQLIKNRKKGRKEGRKEGIKIDKNL</sequence>
<reference evidence="2" key="5">
    <citation type="submission" date="2020-05" db="EMBL/GenBank/DDBJ databases">
        <authorList>
            <person name="Rincon C."/>
            <person name="Sanders R I."/>
            <person name="Robbins C."/>
            <person name="Chaturvedi A."/>
        </authorList>
    </citation>
    <scope>NUCLEOTIDE SEQUENCE</scope>
    <source>
        <strain evidence="2">CHB12</strain>
    </source>
</reference>
<dbReference type="Proteomes" id="UP000232722">
    <property type="component" value="Unassembled WGS sequence"/>
</dbReference>
<evidence type="ECO:0000313" key="3">
    <source>
        <dbReference type="EMBL" id="PKC08870.1"/>
    </source>
</evidence>
<dbReference type="Proteomes" id="UP000684084">
    <property type="component" value="Unassembled WGS sequence"/>
</dbReference>
<feature type="compositionally biased region" description="Basic residues" evidence="1">
    <location>
        <begin position="13"/>
        <end position="31"/>
    </location>
</feature>
<evidence type="ECO:0000313" key="2">
    <source>
        <dbReference type="EMBL" id="CAB5394596.1"/>
    </source>
</evidence>
<feature type="compositionally biased region" description="Basic and acidic residues" evidence="1">
    <location>
        <begin position="148"/>
        <end position="159"/>
    </location>
</feature>
<dbReference type="VEuPathDB" id="FungiDB:RhiirA1_445128"/>
<protein>
    <submittedName>
        <fullName evidence="4">Uncharacterized protein</fullName>
    </submittedName>
</protein>